<name>W2PA60_PHYN3</name>
<protein>
    <submittedName>
        <fullName evidence="2">Uncharacterized protein</fullName>
    </submittedName>
</protein>
<dbReference type="Proteomes" id="UP000018817">
    <property type="component" value="Unassembled WGS sequence"/>
</dbReference>
<dbReference type="EMBL" id="KI669851">
    <property type="protein sequence ID" value="ETM97711.1"/>
    <property type="molecule type" value="Genomic_DNA"/>
</dbReference>
<reference evidence="2 3" key="2">
    <citation type="submission" date="2013-11" db="EMBL/GenBank/DDBJ databases">
        <title>The Genome Sequence of Phytophthora parasitica INRA-310.</title>
        <authorList>
            <consortium name="The Broad Institute Genomics Platform"/>
            <person name="Russ C."/>
            <person name="Tyler B."/>
            <person name="Panabieres F."/>
            <person name="Shan W."/>
            <person name="Tripathy S."/>
            <person name="Grunwald N."/>
            <person name="Machado M."/>
            <person name="Johnson C.S."/>
            <person name="Arredondo F."/>
            <person name="Hong C."/>
            <person name="Coffey M."/>
            <person name="Young S.K."/>
            <person name="Zeng Q."/>
            <person name="Gargeya S."/>
            <person name="Fitzgerald M."/>
            <person name="Abouelleil A."/>
            <person name="Alvarado L."/>
            <person name="Chapman S.B."/>
            <person name="Gainer-Dewar J."/>
            <person name="Goldberg J."/>
            <person name="Griggs A."/>
            <person name="Gujja S."/>
            <person name="Hansen M."/>
            <person name="Howarth C."/>
            <person name="Imamovic A."/>
            <person name="Ireland A."/>
            <person name="Larimer J."/>
            <person name="McCowan C."/>
            <person name="Murphy C."/>
            <person name="Pearson M."/>
            <person name="Poon T.W."/>
            <person name="Priest M."/>
            <person name="Roberts A."/>
            <person name="Saif S."/>
            <person name="Shea T."/>
            <person name="Sykes S."/>
            <person name="Wortman J."/>
            <person name="Nusbaum C."/>
            <person name="Birren B."/>
        </authorList>
    </citation>
    <scope>NUCLEOTIDE SEQUENCE [LARGE SCALE GENOMIC DNA]</scope>
    <source>
        <strain evidence="2 3">INRA-310</strain>
    </source>
</reference>
<sequence length="112" mass="12865">MVRDECSQIVHVDGSSDDEYSWVHHEESTDDGEGSEATRRKYKNWTAKPEFRTKCSLSAARDRNIVGARSDSDGQRAHLKIRGEAGRAPWRRLWGRRLPGAAKGWVRKRDRT</sequence>
<proteinExistence type="predicted"/>
<evidence type="ECO:0000313" key="3">
    <source>
        <dbReference type="Proteomes" id="UP000018817"/>
    </source>
</evidence>
<dbReference type="VEuPathDB" id="FungiDB:PPTG_24850"/>
<evidence type="ECO:0000256" key="1">
    <source>
        <dbReference type="SAM" id="MobiDB-lite"/>
    </source>
</evidence>
<gene>
    <name evidence="2" type="ORF">PPTG_24850</name>
</gene>
<dbReference type="AlphaFoldDB" id="W2PA60"/>
<accession>W2PA60</accession>
<organism evidence="2 3">
    <name type="scientific">Phytophthora nicotianae (strain INRA-310)</name>
    <name type="common">Phytophthora parasitica</name>
    <dbReference type="NCBI Taxonomy" id="761204"/>
    <lineage>
        <taxon>Eukaryota</taxon>
        <taxon>Sar</taxon>
        <taxon>Stramenopiles</taxon>
        <taxon>Oomycota</taxon>
        <taxon>Peronosporomycetes</taxon>
        <taxon>Peronosporales</taxon>
        <taxon>Peronosporaceae</taxon>
        <taxon>Phytophthora</taxon>
    </lineage>
</organism>
<evidence type="ECO:0000313" key="2">
    <source>
        <dbReference type="EMBL" id="ETM97711.1"/>
    </source>
</evidence>
<reference evidence="3" key="1">
    <citation type="submission" date="2011-12" db="EMBL/GenBank/DDBJ databases">
        <authorList>
            <consortium name="The Broad Institute Genome Sequencing Platform"/>
            <person name="Russ C."/>
            <person name="Tyler B."/>
            <person name="Panabieres F."/>
            <person name="Shan W."/>
            <person name="Tripathy S."/>
            <person name="Grunwald N."/>
            <person name="Machado M."/>
            <person name="Young S.K."/>
            <person name="Zeng Q."/>
            <person name="Gargeya S."/>
            <person name="Fitzgerald M."/>
            <person name="Haas B."/>
            <person name="Abouelleil A."/>
            <person name="Alvarado L."/>
            <person name="Arachchi H.M."/>
            <person name="Berlin A."/>
            <person name="Chapman S.B."/>
            <person name="Gearin G."/>
            <person name="Goldberg J."/>
            <person name="Griggs A."/>
            <person name="Gujja S."/>
            <person name="Hansen M."/>
            <person name="Heiman D."/>
            <person name="Howarth C."/>
            <person name="Larimer J."/>
            <person name="Lui A."/>
            <person name="MacDonald P.J.P."/>
            <person name="McCowen C."/>
            <person name="Montmayeur A."/>
            <person name="Murphy C."/>
            <person name="Neiman D."/>
            <person name="Pearson M."/>
            <person name="Priest M."/>
            <person name="Roberts A."/>
            <person name="Saif S."/>
            <person name="Shea T."/>
            <person name="Sisk P."/>
            <person name="Stolte C."/>
            <person name="Sykes S."/>
            <person name="Wortman J."/>
            <person name="Nusbaum C."/>
            <person name="Birren B."/>
        </authorList>
    </citation>
    <scope>NUCLEOTIDE SEQUENCE [LARGE SCALE GENOMIC DNA]</scope>
    <source>
        <strain evidence="3">INRA-310</strain>
    </source>
</reference>
<dbReference type="GeneID" id="20193449"/>
<dbReference type="RefSeq" id="XP_008916993.1">
    <property type="nucleotide sequence ID" value="XM_008918745.1"/>
</dbReference>
<feature type="region of interest" description="Disordered" evidence="1">
    <location>
        <begin position="17"/>
        <end position="39"/>
    </location>
</feature>